<evidence type="ECO:0000259" key="5">
    <source>
        <dbReference type="Pfam" id="PF04153"/>
    </source>
</evidence>
<dbReference type="EMBL" id="GCKF01019558">
    <property type="protein sequence ID" value="JAG98702.1"/>
    <property type="molecule type" value="Transcribed_RNA"/>
</dbReference>
<evidence type="ECO:0000256" key="3">
    <source>
        <dbReference type="ARBA" id="ARBA00023163"/>
    </source>
</evidence>
<evidence type="ECO:0000256" key="4">
    <source>
        <dbReference type="SAM" id="MobiDB-lite"/>
    </source>
</evidence>
<accession>A0A0D6R4D3</accession>
<reference evidence="6" key="1">
    <citation type="submission" date="2015-03" db="EMBL/GenBank/DDBJ databases">
        <title>A transcriptome of Araucaria cunninghamii, an australian fine timber species.</title>
        <authorList>
            <person name="Jing Yi C.J.Y."/>
            <person name="Yin San L.Y.S."/>
            <person name="Abdul Karim S.S."/>
            <person name="Wan Azmi N.N."/>
            <person name="Hercus R.R."/>
            <person name="Croft L.L."/>
        </authorList>
    </citation>
    <scope>NUCLEOTIDE SEQUENCE</scope>
    <source>
        <strain evidence="6">MI0301</strain>
        <tissue evidence="6">Leaf</tissue>
    </source>
</reference>
<dbReference type="GO" id="GO:0030015">
    <property type="term" value="C:CCR4-NOT core complex"/>
    <property type="evidence" value="ECO:0007669"/>
    <property type="project" value="InterPro"/>
</dbReference>
<dbReference type="GO" id="GO:0006355">
    <property type="term" value="P:regulation of DNA-templated transcription"/>
    <property type="evidence" value="ECO:0007669"/>
    <property type="project" value="InterPro"/>
</dbReference>
<feature type="region of interest" description="Disordered" evidence="4">
    <location>
        <begin position="170"/>
        <end position="198"/>
    </location>
</feature>
<feature type="region of interest" description="Disordered" evidence="4">
    <location>
        <begin position="343"/>
        <end position="373"/>
    </location>
</feature>
<sequence length="640" mass="68328">MYLPFRHDANVKESMLNNPSSNLLDSTNTGWPFGTSFSAQSATNPVFHHSVGSIQGLHNVHGNYSMPTMPASISSRNSGFGGLPSGGVHQPSGGLSTGRFASNNLPVALSQLSHTGLHGHTTMTNRGGSGVSPLTSNTGARMTSSAANIMGGAGGAAAGSLGRTISIGGGQNVSGSSSRVGTGGIGVQGPGRPIGTVPQQAPTQVVSLLGNTFSSSVGAVNPGQNLMGNGHQVSMGVANDLNSNDSAPFDINDFPQLTSRPNSSGGPQGQLASLRKQGLSVNSLASQSQEFSIQNEDFPALPGFKGGNVDFTMDLHQKDHHHENALALMQSHHYPMGRSAGFSLGGSYASHHQQQQQQQEVRSGLSGNNAGGSFATSASSADLMHLHGSELFPSSHSLSASYHSQVVPGLRSGVPTNIMPGIGSYDHLLQQYHHSHSQFRHVPSVSPSSREHLLKSMHGLQGAPDAFGLLGLLSVIRMSEPDLTTLALGIDLTTLGLNLNARDNLYKTFGSPWADGPAKGEPEYTLPQCYSQPALRLQAGYFSKFTQSTLFYIFYSMPNDEAQIYAASELYRRGWFYHKELRMWLMHVPHVEPLVKTNAHERGSYYYFDPTQWEIGQKDNYVLVYDMVEKKPQLSQTTDL</sequence>
<feature type="compositionally biased region" description="Polar residues" evidence="4">
    <location>
        <begin position="255"/>
        <end position="265"/>
    </location>
</feature>
<evidence type="ECO:0000256" key="2">
    <source>
        <dbReference type="ARBA" id="ARBA00023015"/>
    </source>
</evidence>
<protein>
    <recommendedName>
        <fullName evidence="5">NOT2/NOT3/NOT5 C-terminal domain-containing protein</fullName>
    </recommendedName>
</protein>
<feature type="region of interest" description="Disordered" evidence="4">
    <location>
        <begin position="80"/>
        <end position="99"/>
    </location>
</feature>
<dbReference type="InterPro" id="IPR038635">
    <property type="entry name" value="CCR4-NOT_su2/3/5_C_sf"/>
</dbReference>
<dbReference type="Pfam" id="PF04153">
    <property type="entry name" value="NOT2_3_5_C"/>
    <property type="match status" value="1"/>
</dbReference>
<evidence type="ECO:0000313" key="6">
    <source>
        <dbReference type="EMBL" id="JAG98702.1"/>
    </source>
</evidence>
<keyword evidence="2" id="KW-0805">Transcription regulation</keyword>
<dbReference type="Gene3D" id="2.30.30.1020">
    <property type="entry name" value="CCR4-NOT complex subunit 2/3/5, C-terminal domain"/>
    <property type="match status" value="1"/>
</dbReference>
<comment type="similarity">
    <text evidence="1">Belongs to the CNOT2/3/5 family.</text>
</comment>
<name>A0A0D6R4D3_ARACU</name>
<evidence type="ECO:0000256" key="1">
    <source>
        <dbReference type="ARBA" id="ARBA00007682"/>
    </source>
</evidence>
<organism evidence="6">
    <name type="scientific">Araucaria cunninghamii</name>
    <name type="common">Hoop pine</name>
    <name type="synonym">Moreton Bay pine</name>
    <dbReference type="NCBI Taxonomy" id="56994"/>
    <lineage>
        <taxon>Eukaryota</taxon>
        <taxon>Viridiplantae</taxon>
        <taxon>Streptophyta</taxon>
        <taxon>Embryophyta</taxon>
        <taxon>Tracheophyta</taxon>
        <taxon>Spermatophyta</taxon>
        <taxon>Pinopsida</taxon>
        <taxon>Pinidae</taxon>
        <taxon>Conifers II</taxon>
        <taxon>Araucariales</taxon>
        <taxon>Araucariaceae</taxon>
        <taxon>Araucaria</taxon>
    </lineage>
</organism>
<dbReference type="InterPro" id="IPR007282">
    <property type="entry name" value="NOT2/3/5_C"/>
</dbReference>
<dbReference type="AlphaFoldDB" id="A0A0D6R4D3"/>
<dbReference type="InterPro" id="IPR040168">
    <property type="entry name" value="Not2/3/5"/>
</dbReference>
<dbReference type="PANTHER" id="PTHR23326">
    <property type="entry name" value="CCR4 NOT-RELATED"/>
    <property type="match status" value="1"/>
</dbReference>
<feature type="compositionally biased region" description="Polar residues" evidence="4">
    <location>
        <begin position="121"/>
        <end position="139"/>
    </location>
</feature>
<feature type="domain" description="NOT2/NOT3/NOT5 C-terminal" evidence="5">
    <location>
        <begin position="506"/>
        <end position="627"/>
    </location>
</feature>
<feature type="region of interest" description="Disordered" evidence="4">
    <location>
        <begin position="237"/>
        <end position="276"/>
    </location>
</feature>
<feature type="region of interest" description="Disordered" evidence="4">
    <location>
        <begin position="117"/>
        <end position="139"/>
    </location>
</feature>
<keyword evidence="3" id="KW-0804">Transcription</keyword>
<proteinExistence type="inferred from homology"/>